<evidence type="ECO:0000313" key="3">
    <source>
        <dbReference type="EMBL" id="GJE87408.1"/>
    </source>
</evidence>
<dbReference type="Pfam" id="PF09350">
    <property type="entry name" value="DJC28_CD"/>
    <property type="match status" value="1"/>
</dbReference>
<evidence type="ECO:0000313" key="4">
    <source>
        <dbReference type="Proteomes" id="UP000703269"/>
    </source>
</evidence>
<proteinExistence type="predicted"/>
<name>A0A9P3G1R0_9APHY</name>
<feature type="compositionally biased region" description="Polar residues" evidence="1">
    <location>
        <begin position="165"/>
        <end position="177"/>
    </location>
</feature>
<gene>
    <name evidence="3" type="ORF">PsYK624_034910</name>
</gene>
<accession>A0A9P3G1R0</accession>
<evidence type="ECO:0000256" key="1">
    <source>
        <dbReference type="SAM" id="MobiDB-lite"/>
    </source>
</evidence>
<dbReference type="PANTHER" id="PTHR39394">
    <property type="entry name" value="YALI0E31793P"/>
    <property type="match status" value="1"/>
</dbReference>
<dbReference type="AlphaFoldDB" id="A0A9P3G1R0"/>
<dbReference type="EMBL" id="BPQB01000006">
    <property type="protein sequence ID" value="GJE87408.1"/>
    <property type="molecule type" value="Genomic_DNA"/>
</dbReference>
<sequence>MLPLRPATLPNPHRSLLSAYRSARRPASDNAAARRDHSASAKLFADAADEDAELAEQAARARKLEARQAQHANWTGEESMQDAVLRMLVDKYKPLRSGPIRTADEKLKKAPPQVGLANPPRLDDYAAEVQEDVVVQTAWGASSGSSLADVPLLPAVEGHQPWHTTFTVPSHAQSSIKYGNIPPSPTTSRLPPNPELLDDKARRKLRETKKRTEHAGRLRSAKESTLDYRLGIKAGAKAAHEAARPRANPTGMKGWASLVEERIERARQEGRFDNIQGRGQPLQQFVEERNPFIGREEFLLNRLVQRQGAVPPWVEVQQELDTALNNFRDVMRQSWTRRAIRMMTLEQPLSFLSGLTIEKVLAFRDVQWEGRERAYHNAALEEVNSLVRKYNAMAPYAVRRGHYALDVELERAFKESAEDILAGIVERVQAGTAGRRGPSGAATDDEGRGSLQASGDAGWSPVRLRDLLRDWFGSLMKR</sequence>
<comment type="caution">
    <text evidence="3">The sequence shown here is derived from an EMBL/GenBank/DDBJ whole genome shotgun (WGS) entry which is preliminary data.</text>
</comment>
<protein>
    <submittedName>
        <fullName evidence="3">DUF1992 domain-containing protein</fullName>
    </submittedName>
</protein>
<dbReference type="InterPro" id="IPR018961">
    <property type="entry name" value="DnaJ_homolog_subfam-C_membr-28"/>
</dbReference>
<dbReference type="OrthoDB" id="547796at2759"/>
<feature type="region of interest" description="Disordered" evidence="1">
    <location>
        <begin position="432"/>
        <end position="456"/>
    </location>
</feature>
<reference evidence="3 4" key="1">
    <citation type="submission" date="2021-08" db="EMBL/GenBank/DDBJ databases">
        <title>Draft Genome Sequence of Phanerochaete sordida strain YK-624.</title>
        <authorList>
            <person name="Mori T."/>
            <person name="Dohra H."/>
            <person name="Suzuki T."/>
            <person name="Kawagishi H."/>
            <person name="Hirai H."/>
        </authorList>
    </citation>
    <scope>NUCLEOTIDE SEQUENCE [LARGE SCALE GENOMIC DNA]</scope>
    <source>
        <strain evidence="3 4">YK-624</strain>
    </source>
</reference>
<organism evidence="3 4">
    <name type="scientific">Phanerochaete sordida</name>
    <dbReference type="NCBI Taxonomy" id="48140"/>
    <lineage>
        <taxon>Eukaryota</taxon>
        <taxon>Fungi</taxon>
        <taxon>Dikarya</taxon>
        <taxon>Basidiomycota</taxon>
        <taxon>Agaricomycotina</taxon>
        <taxon>Agaricomycetes</taxon>
        <taxon>Polyporales</taxon>
        <taxon>Phanerochaetaceae</taxon>
        <taxon>Phanerochaete</taxon>
    </lineage>
</organism>
<dbReference type="Proteomes" id="UP000703269">
    <property type="component" value="Unassembled WGS sequence"/>
</dbReference>
<dbReference type="PANTHER" id="PTHR39394:SF1">
    <property type="entry name" value="DNAJ HOMOLOGUE SUBFAMILY C MEMBER 28 CONSERVED DOMAIN-CONTAINING PROTEIN"/>
    <property type="match status" value="1"/>
</dbReference>
<feature type="region of interest" description="Disordered" evidence="1">
    <location>
        <begin position="165"/>
        <end position="198"/>
    </location>
</feature>
<evidence type="ECO:0000259" key="2">
    <source>
        <dbReference type="Pfam" id="PF09350"/>
    </source>
</evidence>
<keyword evidence="4" id="KW-1185">Reference proteome</keyword>
<feature type="domain" description="DnaJ homologue subfamily C member 28 conserved" evidence="2">
    <location>
        <begin position="258"/>
        <end position="328"/>
    </location>
</feature>